<dbReference type="GO" id="GO:0016747">
    <property type="term" value="F:acyltransferase activity, transferring groups other than amino-acyl groups"/>
    <property type="evidence" value="ECO:0007669"/>
    <property type="project" value="InterPro"/>
</dbReference>
<reference evidence="2 3" key="1">
    <citation type="journal article" date="2017" name="Nature">
        <title>Atmospheric trace gases support primary production in Antarctic desert surface soil.</title>
        <authorList>
            <person name="Ji M."/>
            <person name="Greening C."/>
            <person name="Vanwonterghem I."/>
            <person name="Carere C.R."/>
            <person name="Bay S.K."/>
            <person name="Steen J.A."/>
            <person name="Montgomery K."/>
            <person name="Lines T."/>
            <person name="Beardall J."/>
            <person name="van Dorst J."/>
            <person name="Snape I."/>
            <person name="Stott M.B."/>
            <person name="Hugenholtz P."/>
            <person name="Ferrari B.C."/>
        </authorList>
    </citation>
    <scope>NUCLEOTIDE SEQUENCE [LARGE SCALE GENOMIC DNA]</scope>
    <source>
        <strain evidence="2">RRmetagenome_bin12</strain>
    </source>
</reference>
<dbReference type="Gene3D" id="3.40.630.30">
    <property type="match status" value="1"/>
</dbReference>
<sequence>MGAPAYAVRPLDESTWPAFAALVEHNNGIFGGCWCMGFHPEGTGKDTTAEQNRDRKLARVRAGTAHAALVFRGGDCLGWCQFGAPGELPRIKSRAAYEKGQTAPPDWRIACCYAGQGHRRQGVAATALAGALDMIAASGGGIVEGYPENAGSVPAGFLFNGALSTYEKLGFTRNRQIGKHRWVVTKRVQPKSA</sequence>
<dbReference type="InterPro" id="IPR000182">
    <property type="entry name" value="GNAT_dom"/>
</dbReference>
<gene>
    <name evidence="2" type="ORF">DLM65_12190</name>
</gene>
<comment type="caution">
    <text evidence="2">The sequence shown here is derived from an EMBL/GenBank/DDBJ whole genome shotgun (WGS) entry which is preliminary data.</text>
</comment>
<organism evidence="2 3">
    <name type="scientific">Candidatus Aeolococcus gillhamiae</name>
    <dbReference type="NCBI Taxonomy" id="3127015"/>
    <lineage>
        <taxon>Bacteria</taxon>
        <taxon>Bacillati</taxon>
        <taxon>Candidatus Dormiibacterota</taxon>
        <taxon>Candidatus Dormibacteria</taxon>
        <taxon>Candidatus Aeolococcales</taxon>
        <taxon>Candidatus Aeolococcaceae</taxon>
        <taxon>Candidatus Aeolococcus</taxon>
    </lineage>
</organism>
<protein>
    <submittedName>
        <fullName evidence="2">GNAT family N-acetyltransferase</fullName>
    </submittedName>
</protein>
<evidence type="ECO:0000313" key="2">
    <source>
        <dbReference type="EMBL" id="PZR78729.1"/>
    </source>
</evidence>
<evidence type="ECO:0000259" key="1">
    <source>
        <dbReference type="PROSITE" id="PS51186"/>
    </source>
</evidence>
<proteinExistence type="predicted"/>
<evidence type="ECO:0000313" key="3">
    <source>
        <dbReference type="Proteomes" id="UP000248724"/>
    </source>
</evidence>
<feature type="domain" description="N-acetyltransferase" evidence="1">
    <location>
        <begin position="6"/>
        <end position="189"/>
    </location>
</feature>
<dbReference type="PROSITE" id="PS51186">
    <property type="entry name" value="GNAT"/>
    <property type="match status" value="1"/>
</dbReference>
<dbReference type="SUPFAM" id="SSF55729">
    <property type="entry name" value="Acyl-CoA N-acyltransferases (Nat)"/>
    <property type="match status" value="1"/>
</dbReference>
<accession>A0A2W5Z0A2</accession>
<dbReference type="InterPro" id="IPR016181">
    <property type="entry name" value="Acyl_CoA_acyltransferase"/>
</dbReference>
<dbReference type="EMBL" id="QHBU01000246">
    <property type="protein sequence ID" value="PZR78729.1"/>
    <property type="molecule type" value="Genomic_DNA"/>
</dbReference>
<dbReference type="AlphaFoldDB" id="A0A2W5Z0A2"/>
<name>A0A2W5Z0A2_9BACT</name>
<dbReference type="Proteomes" id="UP000248724">
    <property type="component" value="Unassembled WGS sequence"/>
</dbReference>